<dbReference type="AlphaFoldDB" id="A0A371JQZ9"/>
<dbReference type="EMBL" id="QTJX01000002">
    <property type="protein sequence ID" value="RDY59934.1"/>
    <property type="molecule type" value="Genomic_DNA"/>
</dbReference>
<gene>
    <name evidence="1" type="ORF">DX873_11335</name>
</gene>
<evidence type="ECO:0000313" key="2">
    <source>
        <dbReference type="Proteomes" id="UP000261828"/>
    </source>
</evidence>
<dbReference type="OrthoDB" id="9782650at2"/>
<organism evidence="1 2">
    <name type="scientific">Flagellimonas nanhaiensis</name>
    <dbReference type="NCBI Taxonomy" id="2292706"/>
    <lineage>
        <taxon>Bacteria</taxon>
        <taxon>Pseudomonadati</taxon>
        <taxon>Bacteroidota</taxon>
        <taxon>Flavobacteriia</taxon>
        <taxon>Flavobacteriales</taxon>
        <taxon>Flavobacteriaceae</taxon>
        <taxon>Flagellimonas</taxon>
    </lineage>
</organism>
<sequence length="285" mass="31159">MRISPLVLFVFLVSSHLSFGQWTRKAGDGYYKLSAWYLEADQHFSDTGEIEPNTTRSQFNINLYAEYGLTDRWNLIGYIPFFARAHQDDVFSGITNEPIAEGESVNSIGDIDLGVTYGIIKKDALAVSATLLFGIPSGNDSGGIDGTFQTGDGEFNQLLKVDAGTPFNIGNHPSYAKTYLGFNNRTQDFSDELRVGAELGIQFFNSLWVAGKLDVVQSLQNGSLNVQNDQGSLFANNIEFVGLSFEAAYYITPKLGVSATYGTALDGRIIYADPSFAVGVFLDVK</sequence>
<reference evidence="1 2" key="1">
    <citation type="submission" date="2018-08" db="EMBL/GenBank/DDBJ databases">
        <title>Muricauda nanhaiensis sp. nov., isolated from seawater of the South China Sea.</title>
        <authorList>
            <person name="Dang Y."/>
        </authorList>
    </citation>
    <scope>NUCLEOTIDE SEQUENCE [LARGE SCALE GENOMIC DNA]</scope>
    <source>
        <strain evidence="1 2">SM1704</strain>
    </source>
</reference>
<dbReference type="Proteomes" id="UP000261828">
    <property type="component" value="Unassembled WGS sequence"/>
</dbReference>
<dbReference type="RefSeq" id="WP_116184545.1">
    <property type="nucleotide sequence ID" value="NZ_QTJX01000002.1"/>
</dbReference>
<keyword evidence="2" id="KW-1185">Reference proteome</keyword>
<protein>
    <submittedName>
        <fullName evidence="1">Uncharacterized protein</fullName>
    </submittedName>
</protein>
<name>A0A371JQZ9_9FLAO</name>
<evidence type="ECO:0000313" key="1">
    <source>
        <dbReference type="EMBL" id="RDY59934.1"/>
    </source>
</evidence>
<proteinExistence type="predicted"/>
<comment type="caution">
    <text evidence="1">The sequence shown here is derived from an EMBL/GenBank/DDBJ whole genome shotgun (WGS) entry which is preliminary data.</text>
</comment>
<accession>A0A371JQZ9</accession>